<organism evidence="1 2">
    <name type="scientific">Anaerobutyricum hallii</name>
    <dbReference type="NCBI Taxonomy" id="39488"/>
    <lineage>
        <taxon>Bacteria</taxon>
        <taxon>Bacillati</taxon>
        <taxon>Bacillota</taxon>
        <taxon>Clostridia</taxon>
        <taxon>Lachnospirales</taxon>
        <taxon>Lachnospiraceae</taxon>
        <taxon>Anaerobutyricum</taxon>
    </lineage>
</organism>
<sequence length="158" mass="18607">MNVDYMKKHYNIIKPTPNNCPVKFRNETNKYLITLQLMLENYCHFLALHNAKGRIVYEHISEIDNERITSKFYQIKLMGSMYITKQAMDDHLLGINFIKKEENNIGLQIADFIPNAFAREHAGFEQLDSDKTLINKLKYYRYGGVDGNQDRYGVKYMP</sequence>
<dbReference type="KEGG" id="ehl:EHLA_1611"/>
<gene>
    <name evidence="1" type="ORF">EHLA_1611</name>
</gene>
<protein>
    <submittedName>
        <fullName evidence="1">Uncharacterized protein</fullName>
    </submittedName>
</protein>
<dbReference type="RefSeq" id="WP_157908565.1">
    <property type="nucleotide sequence ID" value="NZ_LT907978.1"/>
</dbReference>
<evidence type="ECO:0000313" key="2">
    <source>
        <dbReference type="Proteomes" id="UP000217549"/>
    </source>
</evidence>
<name>A0A285PX17_9FIRM</name>
<accession>A0A285PX17</accession>
<reference evidence="2" key="1">
    <citation type="submission" date="2017-09" db="EMBL/GenBank/DDBJ databases">
        <authorList>
            <person name="Shetty A S."/>
        </authorList>
    </citation>
    <scope>NUCLEOTIDE SEQUENCE [LARGE SCALE GENOMIC DNA]</scope>
</reference>
<dbReference type="AlphaFoldDB" id="A0A285PX17"/>
<evidence type="ECO:0000313" key="1">
    <source>
        <dbReference type="EMBL" id="SOB72330.1"/>
    </source>
</evidence>
<dbReference type="EMBL" id="LT907978">
    <property type="protein sequence ID" value="SOB72330.1"/>
    <property type="molecule type" value="Genomic_DNA"/>
</dbReference>
<proteinExistence type="predicted"/>
<dbReference type="InterPro" id="IPR024524">
    <property type="entry name" value="DUF3800"/>
</dbReference>
<keyword evidence="2" id="KW-1185">Reference proteome</keyword>
<dbReference type="Pfam" id="PF12686">
    <property type="entry name" value="DUF3800"/>
    <property type="match status" value="1"/>
</dbReference>
<dbReference type="Proteomes" id="UP000217549">
    <property type="component" value="Chromosome I"/>
</dbReference>